<dbReference type="Proteomes" id="UP001199469">
    <property type="component" value="Unassembled WGS sequence"/>
</dbReference>
<evidence type="ECO:0000313" key="2">
    <source>
        <dbReference type="Proteomes" id="UP001199469"/>
    </source>
</evidence>
<proteinExistence type="predicted"/>
<sequence length="304" mass="33717">MATLLTEDDLTEITHDAIVADDPGPAIDTLLAVVDEGRLADEADRTYALGLAADLAEKRRDGDQAIALSRRSVTAAQGTDEENWTRGRHADLLLRFGHDDEGMREARALRHLLTRDEMAALYVTEALTENGRAELAEEWLTTALATAVDIVERAETGSTAREEAEEIEYALATKRRAVRRDLGLPPDEIDQEMDELEGDSPEPEMLFWPEAAFDQMLATFPDRAESLGATWEEHRMYVEQVLLEVGPMPVEVATPELLTATLEGEDVEAVASGPLLEWPPGRNDPCWCGSRTKYKKCCLPRTRS</sequence>
<dbReference type="EMBL" id="JAJNDB010000010">
    <property type="protein sequence ID" value="MCD2197907.1"/>
    <property type="molecule type" value="Genomic_DNA"/>
</dbReference>
<comment type="caution">
    <text evidence="1">The sequence shown here is derived from an EMBL/GenBank/DDBJ whole genome shotgun (WGS) entry which is preliminary data.</text>
</comment>
<reference evidence="1 2" key="1">
    <citation type="submission" date="2021-11" db="EMBL/GenBank/DDBJ databases">
        <title>Draft genome sequence of Actinomycetospora sp. SF1 isolated from the rhizosphere soil.</title>
        <authorList>
            <person name="Duangmal K."/>
            <person name="Chantavorakit T."/>
        </authorList>
    </citation>
    <scope>NUCLEOTIDE SEQUENCE [LARGE SCALE GENOMIC DNA]</scope>
    <source>
        <strain evidence="1 2">TBRC 5722</strain>
    </source>
</reference>
<dbReference type="RefSeq" id="WP_230740348.1">
    <property type="nucleotide sequence ID" value="NZ_JAJNDB010000010.1"/>
</dbReference>
<organism evidence="1 2">
    <name type="scientific">Actinomycetospora endophytica</name>
    <dbReference type="NCBI Taxonomy" id="2291215"/>
    <lineage>
        <taxon>Bacteria</taxon>
        <taxon>Bacillati</taxon>
        <taxon>Actinomycetota</taxon>
        <taxon>Actinomycetes</taxon>
        <taxon>Pseudonocardiales</taxon>
        <taxon>Pseudonocardiaceae</taxon>
        <taxon>Actinomycetospora</taxon>
    </lineage>
</organism>
<dbReference type="Pfam" id="PF02810">
    <property type="entry name" value="SEC-C"/>
    <property type="match status" value="1"/>
</dbReference>
<protein>
    <submittedName>
        <fullName evidence="1">SEC-C domain-containing protein</fullName>
    </submittedName>
</protein>
<evidence type="ECO:0000313" key="1">
    <source>
        <dbReference type="EMBL" id="MCD2197907.1"/>
    </source>
</evidence>
<dbReference type="Gene3D" id="3.10.450.50">
    <property type="match status" value="1"/>
</dbReference>
<accession>A0ABS8PI57</accession>
<name>A0ABS8PI57_9PSEU</name>
<gene>
    <name evidence="1" type="ORF">LQ327_31510</name>
</gene>
<dbReference type="SUPFAM" id="SSF103642">
    <property type="entry name" value="Sec-C motif"/>
    <property type="match status" value="1"/>
</dbReference>
<dbReference type="InterPro" id="IPR004027">
    <property type="entry name" value="SEC_C_motif"/>
</dbReference>
<keyword evidence="2" id="KW-1185">Reference proteome</keyword>